<dbReference type="Proteomes" id="UP000009044">
    <property type="component" value="Chromosome"/>
</dbReference>
<dbReference type="AlphaFoldDB" id="G2I4T3"/>
<dbReference type="PATRIC" id="fig|634177.7.peg.835"/>
<dbReference type="HOGENOM" id="CLU_192165_0_0_5"/>
<sequence>MHHGFICHAYDAPSFMHPCGRCDMDRFKTMLRGRTNMLVGQLKQEIGHATGLRRLERQGIAQEMRGFSQTARLHRLNDGEPAEHG</sequence>
<accession>G2I4T3</accession>
<protein>
    <submittedName>
        <fullName evidence="1">Uncharacterized protein</fullName>
    </submittedName>
</protein>
<evidence type="ECO:0000313" key="2">
    <source>
        <dbReference type="Proteomes" id="UP000009044"/>
    </source>
</evidence>
<dbReference type="EMBL" id="AP012159">
    <property type="protein sequence ID" value="BAK83130.1"/>
    <property type="molecule type" value="Genomic_DNA"/>
</dbReference>
<evidence type="ECO:0000313" key="1">
    <source>
        <dbReference type="EMBL" id="BAK83130.1"/>
    </source>
</evidence>
<reference evidence="2" key="1">
    <citation type="journal article" date="2011" name="J. Bacteriol.">
        <title>Complete genome sequence of NBRC 3288, a unique cellulose-nonproducing strain of Gluconacetobacter xylinus isolated from vinegar.</title>
        <authorList>
            <person name="Ogino H."/>
            <person name="Azuma Y."/>
            <person name="Hosoyama A."/>
            <person name="Nakazawa H."/>
            <person name="Matsutani M."/>
            <person name="Hasegawa A."/>
            <person name="Otsuyama K."/>
            <person name="Matsushita K."/>
            <person name="Fujita N."/>
            <person name="Shirai M."/>
        </authorList>
    </citation>
    <scope>NUCLEOTIDE SEQUENCE [LARGE SCALE GENOMIC DNA]</scope>
    <source>
        <strain evidence="2">NBRC 3288 / BCRC 11682 / LMG 1693</strain>
    </source>
</reference>
<name>G2I4T3_KOMMN</name>
<proteinExistence type="predicted"/>
<dbReference type="KEGG" id="gxy:GLX_07180"/>
<dbReference type="STRING" id="634177.GLX_07180"/>
<gene>
    <name evidence="1" type="ordered locus">GLX_07180</name>
</gene>
<organism evidence="1 2">
    <name type="scientific">Komagataeibacter medellinensis (strain NBRC 3288 / BCRC 11682 / LMG 1693 / Kondo 51)</name>
    <name type="common">Gluconacetobacter medellinensis</name>
    <dbReference type="NCBI Taxonomy" id="634177"/>
    <lineage>
        <taxon>Bacteria</taxon>
        <taxon>Pseudomonadati</taxon>
        <taxon>Pseudomonadota</taxon>
        <taxon>Alphaproteobacteria</taxon>
        <taxon>Acetobacterales</taxon>
        <taxon>Acetobacteraceae</taxon>
        <taxon>Komagataeibacter</taxon>
    </lineage>
</organism>